<dbReference type="InterPro" id="IPR014039">
    <property type="entry name" value="Transl_elong_EFTs/EF1B_dimer"/>
</dbReference>
<proteinExistence type="inferred from homology"/>
<dbReference type="EMBL" id="JAVEPI010000001">
    <property type="protein sequence ID" value="KAK1445168.1"/>
    <property type="molecule type" value="Genomic_DNA"/>
</dbReference>
<evidence type="ECO:0000313" key="6">
    <source>
        <dbReference type="Proteomes" id="UP001230268"/>
    </source>
</evidence>
<accession>A0AAD8UWK6</accession>
<feature type="domain" description="Translation elongation factor EFTs/EF1B dimerisation" evidence="4">
    <location>
        <begin position="112"/>
        <end position="275"/>
    </location>
</feature>
<dbReference type="GO" id="GO:0003746">
    <property type="term" value="F:translation elongation factor activity"/>
    <property type="evidence" value="ECO:0007669"/>
    <property type="project" value="UniProtKB-KW"/>
</dbReference>
<dbReference type="SUPFAM" id="SSF54713">
    <property type="entry name" value="Elongation factor Ts (EF-Ts), dimerisation domain"/>
    <property type="match status" value="1"/>
</dbReference>
<keyword evidence="6" id="KW-1185">Reference proteome</keyword>
<keyword evidence="3" id="KW-0648">Protein biosynthesis</keyword>
<dbReference type="Proteomes" id="UP001230268">
    <property type="component" value="Unassembled WGS sequence"/>
</dbReference>
<dbReference type="Gene3D" id="3.30.479.20">
    <property type="entry name" value="Elongation factor Ts, dimerisation domain"/>
    <property type="match status" value="1"/>
</dbReference>
<gene>
    <name evidence="5" type="ORF">BgAZ_110740</name>
</gene>
<organism evidence="5 6">
    <name type="scientific">Babesia gibsoni</name>
    <dbReference type="NCBI Taxonomy" id="33632"/>
    <lineage>
        <taxon>Eukaryota</taxon>
        <taxon>Sar</taxon>
        <taxon>Alveolata</taxon>
        <taxon>Apicomplexa</taxon>
        <taxon>Aconoidasida</taxon>
        <taxon>Piroplasmida</taxon>
        <taxon>Babesiidae</taxon>
        <taxon>Babesia</taxon>
    </lineage>
</organism>
<evidence type="ECO:0000256" key="3">
    <source>
        <dbReference type="ARBA" id="ARBA00022917"/>
    </source>
</evidence>
<dbReference type="InterPro" id="IPR009060">
    <property type="entry name" value="UBA-like_sf"/>
</dbReference>
<dbReference type="Pfam" id="PF00889">
    <property type="entry name" value="EF_TS"/>
    <property type="match status" value="1"/>
</dbReference>
<keyword evidence="2" id="KW-0251">Elongation factor</keyword>
<comment type="similarity">
    <text evidence="1">Belongs to the EF-Ts family.</text>
</comment>
<dbReference type="GO" id="GO:0005739">
    <property type="term" value="C:mitochondrion"/>
    <property type="evidence" value="ECO:0007669"/>
    <property type="project" value="GOC"/>
</dbReference>
<dbReference type="GO" id="GO:0070125">
    <property type="term" value="P:mitochondrial translational elongation"/>
    <property type="evidence" value="ECO:0007669"/>
    <property type="project" value="TreeGrafter"/>
</dbReference>
<dbReference type="InterPro" id="IPR001816">
    <property type="entry name" value="Transl_elong_EFTs/EF1B"/>
</dbReference>
<evidence type="ECO:0000256" key="2">
    <source>
        <dbReference type="ARBA" id="ARBA00022768"/>
    </source>
</evidence>
<evidence type="ECO:0000313" key="5">
    <source>
        <dbReference type="EMBL" id="KAK1445168.1"/>
    </source>
</evidence>
<dbReference type="CDD" id="cd14275">
    <property type="entry name" value="UBA_EF-Ts"/>
    <property type="match status" value="1"/>
</dbReference>
<dbReference type="PANTHER" id="PTHR11741">
    <property type="entry name" value="ELONGATION FACTOR TS"/>
    <property type="match status" value="1"/>
</dbReference>
<sequence length="361" mass="39961">MISKAGLHLINVCSREKIVRKAANLYYFTRHFHAAHANSQEHISYIKELRKITKGGVAACKEALIKSNWDIDEAIAYIRQKQQSSYNDIDSVKLIYGKIAVPTDVSICNISVIVELNCNCDFITSSKEFAQLSHTIRNAIQLHVDKGAYEGIQSSPAGLKALSIDTCKDITLDEKEQITIGEKLKIVSGEYKRAIAISHVLVLNNASKSCYRGVYVHKRVDTKDGTVGDRVAVASIKCEPSGKVTGEALDKKFMEFAKSIAVQLAANPPLHRDKETTQSGGENETLMQSFLDQCWLQPDQIVSKLNSISEILGVAKPDIMSNLTVRHTLDILANILDVDEVTITDAVYMKSGENMLILHQN</sequence>
<evidence type="ECO:0000256" key="1">
    <source>
        <dbReference type="ARBA" id="ARBA00005532"/>
    </source>
</evidence>
<reference evidence="5" key="1">
    <citation type="submission" date="2023-08" db="EMBL/GenBank/DDBJ databases">
        <title>Draft sequence of the Babesia gibsoni genome.</title>
        <authorList>
            <person name="Yamagishi J.Y."/>
            <person name="Xuan X.X."/>
        </authorList>
    </citation>
    <scope>NUCLEOTIDE SEQUENCE</scope>
    <source>
        <strain evidence="5">Azabu</strain>
    </source>
</reference>
<protein>
    <recommendedName>
        <fullName evidence="4">Translation elongation factor EFTs/EF1B dimerisation domain-containing protein</fullName>
    </recommendedName>
</protein>
<comment type="caution">
    <text evidence="5">The sequence shown here is derived from an EMBL/GenBank/DDBJ whole genome shotgun (WGS) entry which is preliminary data.</text>
</comment>
<name>A0AAD8UWK6_BABGI</name>
<dbReference type="PANTHER" id="PTHR11741:SF0">
    <property type="entry name" value="ELONGATION FACTOR TS, MITOCHONDRIAL"/>
    <property type="match status" value="1"/>
</dbReference>
<dbReference type="Gene3D" id="1.10.8.10">
    <property type="entry name" value="DNA helicase RuvA subunit, C-terminal domain"/>
    <property type="match status" value="1"/>
</dbReference>
<dbReference type="AlphaFoldDB" id="A0AAD8UWK6"/>
<evidence type="ECO:0000259" key="4">
    <source>
        <dbReference type="Pfam" id="PF00889"/>
    </source>
</evidence>
<dbReference type="InterPro" id="IPR036402">
    <property type="entry name" value="EF-Ts_dimer_sf"/>
</dbReference>
<dbReference type="SUPFAM" id="SSF46934">
    <property type="entry name" value="UBA-like"/>
    <property type="match status" value="1"/>
</dbReference>